<proteinExistence type="predicted"/>
<keyword evidence="3" id="KW-1185">Reference proteome</keyword>
<keyword evidence="1" id="KW-1133">Transmembrane helix</keyword>
<dbReference type="RefSeq" id="WP_095517233.1">
    <property type="nucleotide sequence ID" value="NZ_NPKH01000004.1"/>
</dbReference>
<evidence type="ECO:0000313" key="3">
    <source>
        <dbReference type="Proteomes" id="UP000215931"/>
    </source>
</evidence>
<sequence>MTEITYAHKTDSQQSWAVRDRKLRAATPKRNLRLYVLFSALAGVTGYPVLGTCERHAKAAKVASIFLAQANV</sequence>
<protein>
    <submittedName>
        <fullName evidence="2">Uncharacterized protein</fullName>
    </submittedName>
</protein>
<reference evidence="2 3" key="1">
    <citation type="submission" date="2017-08" db="EMBL/GenBank/DDBJ databases">
        <title>Mesorhizobium wenxinae sp. nov., a novel rhizobial species isolated from root nodules of chickpea (Cicer arietinum L.).</title>
        <authorList>
            <person name="Zhang J."/>
        </authorList>
    </citation>
    <scope>NUCLEOTIDE SEQUENCE [LARGE SCALE GENOMIC DNA]</scope>
    <source>
        <strain evidence="3">WYCCWR 10019</strain>
    </source>
</reference>
<dbReference type="Proteomes" id="UP000215931">
    <property type="component" value="Unassembled WGS sequence"/>
</dbReference>
<organism evidence="2 3">
    <name type="scientific">Mesorhizobium wenxiniae</name>
    <dbReference type="NCBI Taxonomy" id="2014805"/>
    <lineage>
        <taxon>Bacteria</taxon>
        <taxon>Pseudomonadati</taxon>
        <taxon>Pseudomonadota</taxon>
        <taxon>Alphaproteobacteria</taxon>
        <taxon>Hyphomicrobiales</taxon>
        <taxon>Phyllobacteriaceae</taxon>
        <taxon>Mesorhizobium</taxon>
    </lineage>
</organism>
<keyword evidence="1" id="KW-0472">Membrane</keyword>
<evidence type="ECO:0000313" key="2">
    <source>
        <dbReference type="EMBL" id="PAP97232.1"/>
    </source>
</evidence>
<feature type="transmembrane region" description="Helical" evidence="1">
    <location>
        <begin position="32"/>
        <end position="50"/>
    </location>
</feature>
<gene>
    <name evidence="2" type="ORF">CIT31_01925</name>
</gene>
<comment type="caution">
    <text evidence="2">The sequence shown here is derived from an EMBL/GenBank/DDBJ whole genome shotgun (WGS) entry which is preliminary data.</text>
</comment>
<evidence type="ECO:0000256" key="1">
    <source>
        <dbReference type="SAM" id="Phobius"/>
    </source>
</evidence>
<dbReference type="AlphaFoldDB" id="A0A271KN97"/>
<keyword evidence="1" id="KW-0812">Transmembrane</keyword>
<dbReference type="EMBL" id="NPKH01000004">
    <property type="protein sequence ID" value="PAP97232.1"/>
    <property type="molecule type" value="Genomic_DNA"/>
</dbReference>
<name>A0A271KN97_9HYPH</name>
<accession>A0A271KN97</accession>